<dbReference type="EMBL" id="CP069370">
    <property type="protein sequence ID" value="QYZ69866.1"/>
    <property type="molecule type" value="Genomic_DNA"/>
</dbReference>
<name>A0A8G1ED54_9RHOB</name>
<dbReference type="Proteomes" id="UP000826300">
    <property type="component" value="Chromosome"/>
</dbReference>
<organism evidence="2 3">
    <name type="scientific">Neotabrizicola shimadae</name>
    <dbReference type="NCBI Taxonomy" id="2807096"/>
    <lineage>
        <taxon>Bacteria</taxon>
        <taxon>Pseudomonadati</taxon>
        <taxon>Pseudomonadota</taxon>
        <taxon>Alphaproteobacteria</taxon>
        <taxon>Rhodobacterales</taxon>
        <taxon>Paracoccaceae</taxon>
        <taxon>Neotabrizicola</taxon>
    </lineage>
</organism>
<dbReference type="KEGG" id="nsm:JO391_19615"/>
<evidence type="ECO:0000256" key="1">
    <source>
        <dbReference type="SAM" id="Phobius"/>
    </source>
</evidence>
<gene>
    <name evidence="2" type="ORF">JO391_19615</name>
</gene>
<keyword evidence="1" id="KW-1133">Transmembrane helix</keyword>
<sequence length="131" mass="13504">MEFVRIIAAAIAAFAFGAVWYMSMSKPWIAAAGVSVDANGRPQGNGSPMPFVVGFVAMVIVAGMMRHMLARSGIVTPGAGLVAGLGIGAFLITPWVAMNYAFAMRKPALTVIDGVNSVVGAGIMGLVLTLF</sequence>
<keyword evidence="3" id="KW-1185">Reference proteome</keyword>
<protein>
    <submittedName>
        <fullName evidence="2">DUF1761 domain-containing protein</fullName>
    </submittedName>
</protein>
<feature type="transmembrane region" description="Helical" evidence="1">
    <location>
        <begin position="81"/>
        <end position="102"/>
    </location>
</feature>
<keyword evidence="1" id="KW-0812">Transmembrane</keyword>
<feature type="transmembrane region" description="Helical" evidence="1">
    <location>
        <begin position="49"/>
        <end position="69"/>
    </location>
</feature>
<reference evidence="2" key="1">
    <citation type="submission" date="2021-02" db="EMBL/GenBank/DDBJ databases">
        <title>Rhodobacter shimadae sp. nov., an aerobic anoxygenic phototrophic bacterium isolated from a hot spring.</title>
        <authorList>
            <person name="Muramatsu S."/>
            <person name="Haruta S."/>
            <person name="Hirose S."/>
            <person name="Hanada S."/>
        </authorList>
    </citation>
    <scope>NUCLEOTIDE SEQUENCE</scope>
    <source>
        <strain evidence="2">N10</strain>
    </source>
</reference>
<evidence type="ECO:0000313" key="3">
    <source>
        <dbReference type="Proteomes" id="UP000826300"/>
    </source>
</evidence>
<dbReference type="AlphaFoldDB" id="A0A8G1ED54"/>
<evidence type="ECO:0000313" key="2">
    <source>
        <dbReference type="EMBL" id="QYZ69866.1"/>
    </source>
</evidence>
<feature type="transmembrane region" description="Helical" evidence="1">
    <location>
        <begin position="108"/>
        <end position="130"/>
    </location>
</feature>
<dbReference type="Pfam" id="PF08570">
    <property type="entry name" value="DUF1761"/>
    <property type="match status" value="1"/>
</dbReference>
<keyword evidence="1" id="KW-0472">Membrane</keyword>
<proteinExistence type="predicted"/>
<dbReference type="RefSeq" id="WP_220662082.1">
    <property type="nucleotide sequence ID" value="NZ_CP069370.1"/>
</dbReference>
<accession>A0A8G1ED54</accession>
<dbReference type="InterPro" id="IPR013879">
    <property type="entry name" value="DUF1761"/>
</dbReference>